<reference evidence="2" key="1">
    <citation type="submission" date="2024-06" db="EMBL/GenBank/DDBJ databases">
        <authorList>
            <person name="Fan A."/>
            <person name="Zhang F.Y."/>
            <person name="Zhang L."/>
        </authorList>
    </citation>
    <scope>NUCLEOTIDE SEQUENCE</scope>
    <source>
        <strain evidence="2">Y61</strain>
    </source>
</reference>
<dbReference type="PROSITE" id="PS51186">
    <property type="entry name" value="GNAT"/>
    <property type="match status" value="1"/>
</dbReference>
<sequence>MDYQFQVMNQQQAEEIAYNWHYEGIYAFYDMESDPEDLAEFIDSEKRGESCYAVIENQTLIGFLSVSRVDTTTVEIGLGMKPELTGHGQGLSFVQACIEWTRKQHAPKTIMLSVATFNQRAVKVYEKAGFQPVETYIQETNGGHYPFLKMKKIFEK</sequence>
<dbReference type="SUPFAM" id="SSF55729">
    <property type="entry name" value="Acyl-CoA N-acyltransferases (Nat)"/>
    <property type="match status" value="1"/>
</dbReference>
<gene>
    <name evidence="2" type="ORF">ABNN70_09075</name>
</gene>
<dbReference type="PANTHER" id="PTHR43415:SF3">
    <property type="entry name" value="GNAT-FAMILY ACETYLTRANSFERASE"/>
    <property type="match status" value="1"/>
</dbReference>
<protein>
    <submittedName>
        <fullName evidence="2">GNAT family N-acetyltransferase</fullName>
    </submittedName>
</protein>
<name>A0AAU8ID01_9BACL</name>
<dbReference type="InterPro" id="IPR016181">
    <property type="entry name" value="Acyl_CoA_acyltransferase"/>
</dbReference>
<dbReference type="GO" id="GO:0016747">
    <property type="term" value="F:acyltransferase activity, transferring groups other than amino-acyl groups"/>
    <property type="evidence" value="ECO:0007669"/>
    <property type="project" value="InterPro"/>
</dbReference>
<dbReference type="PANTHER" id="PTHR43415">
    <property type="entry name" value="SPERMIDINE N(1)-ACETYLTRANSFERASE"/>
    <property type="match status" value="1"/>
</dbReference>
<dbReference type="InterPro" id="IPR000182">
    <property type="entry name" value="GNAT_dom"/>
</dbReference>
<accession>A0AAU8ID01</accession>
<evidence type="ECO:0000259" key="1">
    <source>
        <dbReference type="PROSITE" id="PS51186"/>
    </source>
</evidence>
<organism evidence="2">
    <name type="scientific">Sporolactobacillus sp. Y61</name>
    <dbReference type="NCBI Taxonomy" id="3160863"/>
    <lineage>
        <taxon>Bacteria</taxon>
        <taxon>Bacillati</taxon>
        <taxon>Bacillota</taxon>
        <taxon>Bacilli</taxon>
        <taxon>Bacillales</taxon>
        <taxon>Sporolactobacillaceae</taxon>
        <taxon>Sporolactobacillus</taxon>
    </lineage>
</organism>
<dbReference type="CDD" id="cd04301">
    <property type="entry name" value="NAT_SF"/>
    <property type="match status" value="1"/>
</dbReference>
<feature type="domain" description="N-acetyltransferase" evidence="1">
    <location>
        <begin position="8"/>
        <end position="152"/>
    </location>
</feature>
<dbReference type="RefSeq" id="WP_353947610.1">
    <property type="nucleotide sequence ID" value="NZ_CP159510.1"/>
</dbReference>
<evidence type="ECO:0000313" key="2">
    <source>
        <dbReference type="EMBL" id="XCJ15873.1"/>
    </source>
</evidence>
<dbReference type="Gene3D" id="3.40.630.30">
    <property type="match status" value="1"/>
</dbReference>
<dbReference type="EMBL" id="CP159510">
    <property type="protein sequence ID" value="XCJ15873.1"/>
    <property type="molecule type" value="Genomic_DNA"/>
</dbReference>
<dbReference type="Pfam" id="PF00583">
    <property type="entry name" value="Acetyltransf_1"/>
    <property type="match status" value="1"/>
</dbReference>
<dbReference type="AlphaFoldDB" id="A0AAU8ID01"/>
<proteinExistence type="predicted"/>